<dbReference type="PROSITE" id="PS51257">
    <property type="entry name" value="PROKAR_LIPOPROTEIN"/>
    <property type="match status" value="1"/>
</dbReference>
<evidence type="ECO:0000256" key="6">
    <source>
        <dbReference type="SAM" id="MobiDB-lite"/>
    </source>
</evidence>
<evidence type="ECO:0000256" key="7">
    <source>
        <dbReference type="SAM" id="SignalP"/>
    </source>
</evidence>
<evidence type="ECO:0000313" key="9">
    <source>
        <dbReference type="Proteomes" id="UP000501728"/>
    </source>
</evidence>
<reference evidence="8 9" key="1">
    <citation type="submission" date="2020-04" db="EMBL/GenBank/DDBJ databases">
        <title>Novel Mycoplasma species detected in Phocoena phocoena (harbor porpoise) from the USA.</title>
        <authorList>
            <person name="Volokhov D.V."/>
        </authorList>
    </citation>
    <scope>NUCLEOTIDE SEQUENCE [LARGE SCALE GENOMIC DNA]</scope>
    <source>
        <strain evidence="8 9">C264-NAS</strain>
    </source>
</reference>
<keyword evidence="9" id="KW-1185">Reference proteome</keyword>
<protein>
    <submittedName>
        <fullName evidence="8">Variable surface lipoprotein</fullName>
    </submittedName>
</protein>
<keyword evidence="5 8" id="KW-0449">Lipoprotein</keyword>
<accession>A0A858U008</accession>
<evidence type="ECO:0000256" key="4">
    <source>
        <dbReference type="ARBA" id="ARBA00023139"/>
    </source>
</evidence>
<evidence type="ECO:0000256" key="1">
    <source>
        <dbReference type="ARBA" id="ARBA00004193"/>
    </source>
</evidence>
<dbReference type="NCBIfam" id="NF033817">
    <property type="entry name" value="Mplas_variab_LP"/>
    <property type="match status" value="1"/>
</dbReference>
<name>A0A858U008_9MOLU</name>
<evidence type="ECO:0000256" key="3">
    <source>
        <dbReference type="ARBA" id="ARBA00022737"/>
    </source>
</evidence>
<evidence type="ECO:0000256" key="2">
    <source>
        <dbReference type="ARBA" id="ARBA00022729"/>
    </source>
</evidence>
<feature type="compositionally biased region" description="Low complexity" evidence="6">
    <location>
        <begin position="34"/>
        <end position="53"/>
    </location>
</feature>
<evidence type="ECO:0000256" key="5">
    <source>
        <dbReference type="ARBA" id="ARBA00023288"/>
    </source>
</evidence>
<keyword evidence="2 7" id="KW-0732">Signal</keyword>
<dbReference type="InterPro" id="IPR049890">
    <property type="entry name" value="VlpA-F-like_signal"/>
</dbReference>
<gene>
    <name evidence="8" type="ORF">HGG64_01560</name>
</gene>
<dbReference type="RefSeq" id="WP_169580217.1">
    <property type="nucleotide sequence ID" value="NZ_CP051480.1"/>
</dbReference>
<dbReference type="GO" id="GO:0005886">
    <property type="term" value="C:plasma membrane"/>
    <property type="evidence" value="ECO:0007669"/>
    <property type="project" value="UniProtKB-SubCell"/>
</dbReference>
<keyword evidence="4" id="KW-0564">Palmitate</keyword>
<dbReference type="AlphaFoldDB" id="A0A858U008"/>
<feature type="region of interest" description="Disordered" evidence="6">
    <location>
        <begin position="25"/>
        <end position="56"/>
    </location>
</feature>
<feature type="chain" id="PRO_5032278834" evidence="7">
    <location>
        <begin position="20"/>
        <end position="110"/>
    </location>
</feature>
<sequence length="110" mass="12363">MKKLLFALPFAISALPLVAASCDNTTKKDRDSNVQDNKNQQNSKNKSQTQSSVADEKSFDNINYPAEISYLNLVMTIVHQNSWINFALPGDKKPKITIDLDDIKKLFKSC</sequence>
<keyword evidence="3" id="KW-0677">Repeat</keyword>
<proteinExistence type="predicted"/>
<comment type="subcellular location">
    <subcellularLocation>
        <location evidence="1">Cell membrane</location>
        <topology evidence="1">Lipid-anchor</topology>
    </subcellularLocation>
</comment>
<dbReference type="Proteomes" id="UP000501728">
    <property type="component" value="Chromosome"/>
</dbReference>
<evidence type="ECO:0000313" key="8">
    <source>
        <dbReference type="EMBL" id="QJG66394.1"/>
    </source>
</evidence>
<feature type="signal peptide" evidence="7">
    <location>
        <begin position="1"/>
        <end position="19"/>
    </location>
</feature>
<dbReference type="EMBL" id="CP051480">
    <property type="protein sequence ID" value="QJG66394.1"/>
    <property type="molecule type" value="Genomic_DNA"/>
</dbReference>
<organism evidence="8 9">
    <name type="scientific">Mycoplasma phocoeninasale</name>
    <dbReference type="NCBI Taxonomy" id="2726117"/>
    <lineage>
        <taxon>Bacteria</taxon>
        <taxon>Bacillati</taxon>
        <taxon>Mycoplasmatota</taxon>
        <taxon>Mollicutes</taxon>
        <taxon>Mycoplasmataceae</taxon>
        <taxon>Mycoplasma</taxon>
    </lineage>
</organism>
<dbReference type="KEGG" id="mphn:HGG64_01560"/>